<reference evidence="2 3" key="1">
    <citation type="journal article" date="2015" name="Science">
        <title>Genetic determinants of in vivo fitness and diet responsiveness in multiple human gut Bacteroides.</title>
        <authorList>
            <person name="Wu M."/>
            <person name="McNulty N.P."/>
            <person name="Rodionov D.A."/>
            <person name="Khoroshkin M.S."/>
            <person name="Griffin N.W."/>
            <person name="Cheng J."/>
            <person name="Latreille P."/>
            <person name="Kerstetter R.A."/>
            <person name="Terrapon N."/>
            <person name="Henrissat B."/>
            <person name="Osterman A.L."/>
            <person name="Gordon J.I."/>
        </authorList>
    </citation>
    <scope>NUCLEOTIDE SEQUENCE [LARGE SCALE GENOMIC DNA]</scope>
    <source>
        <strain evidence="2 3">WH2</strain>
    </source>
</reference>
<evidence type="ECO:0000313" key="2">
    <source>
        <dbReference type="EMBL" id="ALJ59226.1"/>
    </source>
</evidence>
<dbReference type="AlphaFoldDB" id="A0A0P0GPN4"/>
<organism evidence="2 3">
    <name type="scientific">Bacteroides cellulosilyticus</name>
    <dbReference type="NCBI Taxonomy" id="246787"/>
    <lineage>
        <taxon>Bacteria</taxon>
        <taxon>Pseudomonadati</taxon>
        <taxon>Bacteroidota</taxon>
        <taxon>Bacteroidia</taxon>
        <taxon>Bacteroidales</taxon>
        <taxon>Bacteroidaceae</taxon>
        <taxon>Bacteroides</taxon>
    </lineage>
</organism>
<sequence>MSKALMWIIGIIAYIFLGWIAKDIIFSMIEITPETTLGDIQTYEYIIYSAISVIILIGIVLLRDDDYNASVGSPILLVIASCVIICNLPIVMGTLILYNLVNVIAIIWGAYCTSND</sequence>
<keyword evidence="1" id="KW-0472">Membrane</keyword>
<gene>
    <name evidence="2" type="ORF">BcellWH2_01981</name>
</gene>
<protein>
    <submittedName>
        <fullName evidence="2">Uncharacterized protein</fullName>
    </submittedName>
</protein>
<dbReference type="Proteomes" id="UP000061809">
    <property type="component" value="Chromosome"/>
</dbReference>
<keyword evidence="1" id="KW-0812">Transmembrane</keyword>
<feature type="transmembrane region" description="Helical" evidence="1">
    <location>
        <begin position="45"/>
        <end position="63"/>
    </location>
</feature>
<evidence type="ECO:0000313" key="3">
    <source>
        <dbReference type="Proteomes" id="UP000061809"/>
    </source>
</evidence>
<proteinExistence type="predicted"/>
<dbReference type="RefSeq" id="WP_029429216.1">
    <property type="nucleotide sequence ID" value="NZ_CP012801.1"/>
</dbReference>
<dbReference type="EMBL" id="CP012801">
    <property type="protein sequence ID" value="ALJ59226.1"/>
    <property type="molecule type" value="Genomic_DNA"/>
</dbReference>
<accession>A0A0P0GPN4</accession>
<feature type="transmembrane region" description="Helical" evidence="1">
    <location>
        <begin position="6"/>
        <end position="25"/>
    </location>
</feature>
<evidence type="ECO:0000256" key="1">
    <source>
        <dbReference type="SAM" id="Phobius"/>
    </source>
</evidence>
<keyword evidence="1" id="KW-1133">Transmembrane helix</keyword>
<dbReference type="KEGG" id="bcel:BcellWH2_01981"/>
<feature type="transmembrane region" description="Helical" evidence="1">
    <location>
        <begin position="75"/>
        <end position="98"/>
    </location>
</feature>
<dbReference type="PATRIC" id="fig|246787.4.peg.2037"/>
<name>A0A0P0GPN4_9BACE</name>